<dbReference type="PANTHER" id="PTHR32018">
    <property type="entry name" value="RHAMNOGALACTURONATE LYASE FAMILY PROTEIN"/>
    <property type="match status" value="1"/>
</dbReference>
<protein>
    <recommendedName>
        <fullName evidence="4">rhamnogalacturonan endolyase</fullName>
        <ecNumber evidence="4">4.2.2.23</ecNumber>
    </recommendedName>
</protein>
<dbReference type="CDD" id="cd10320">
    <property type="entry name" value="RGL4_N"/>
    <property type="match status" value="1"/>
</dbReference>
<feature type="signal peptide" evidence="8">
    <location>
        <begin position="1"/>
        <end position="25"/>
    </location>
</feature>
<evidence type="ECO:0000313" key="11">
    <source>
        <dbReference type="EMBL" id="KDP41510.1"/>
    </source>
</evidence>
<dbReference type="InterPro" id="IPR014718">
    <property type="entry name" value="GH-type_carb-bd"/>
</dbReference>
<evidence type="ECO:0000256" key="4">
    <source>
        <dbReference type="ARBA" id="ARBA00012437"/>
    </source>
</evidence>
<dbReference type="InterPro" id="IPR008979">
    <property type="entry name" value="Galactose-bd-like_sf"/>
</dbReference>
<dbReference type="Gene3D" id="2.60.40.1120">
    <property type="entry name" value="Carboxypeptidase-like, regulatory domain"/>
    <property type="match status" value="1"/>
</dbReference>
<evidence type="ECO:0000256" key="7">
    <source>
        <dbReference type="ARBA" id="ARBA00023239"/>
    </source>
</evidence>
<dbReference type="PANTHER" id="PTHR32018:SF40">
    <property type="entry name" value="RHAMNOGALACTURONAN ENDOLYASE"/>
    <property type="match status" value="1"/>
</dbReference>
<dbReference type="STRING" id="180498.A0A067LAH2"/>
<dbReference type="Proteomes" id="UP000027138">
    <property type="component" value="Unassembled WGS sequence"/>
</dbReference>
<reference evidence="11 12" key="1">
    <citation type="journal article" date="2014" name="PLoS ONE">
        <title>Global Analysis of Gene Expression Profiles in Physic Nut (Jatropha curcas L.) Seedlings Exposed to Salt Stress.</title>
        <authorList>
            <person name="Zhang L."/>
            <person name="Zhang C."/>
            <person name="Wu P."/>
            <person name="Chen Y."/>
            <person name="Li M."/>
            <person name="Jiang H."/>
            <person name="Wu G."/>
        </authorList>
    </citation>
    <scope>NUCLEOTIDE SEQUENCE [LARGE SCALE GENOMIC DNA]</scope>
    <source>
        <strain evidence="12">cv. GZQX0401</strain>
        <tissue evidence="11">Young leaves</tissue>
    </source>
</reference>
<dbReference type="AlphaFoldDB" id="A0A067LAH2"/>
<dbReference type="EMBL" id="KK914318">
    <property type="protein sequence ID" value="KDP41510.1"/>
    <property type="molecule type" value="Genomic_DNA"/>
</dbReference>
<dbReference type="FunFam" id="2.60.40.1120:FF:000033">
    <property type="entry name" value="Rhamnogalacturonate lyase B"/>
    <property type="match status" value="1"/>
</dbReference>
<dbReference type="InterPro" id="IPR013784">
    <property type="entry name" value="Carb-bd-like_fold"/>
</dbReference>
<proteinExistence type="inferred from homology"/>
<feature type="domain" description="Rhamnogalacturonan lyase" evidence="10">
    <location>
        <begin position="410"/>
        <end position="481"/>
    </location>
</feature>
<evidence type="ECO:0000259" key="9">
    <source>
        <dbReference type="Pfam" id="PF14683"/>
    </source>
</evidence>
<evidence type="ECO:0000313" key="12">
    <source>
        <dbReference type="Proteomes" id="UP000027138"/>
    </source>
</evidence>
<feature type="domain" description="Rhamnogalacturonan lyase" evidence="9">
    <location>
        <begin position="496"/>
        <end position="684"/>
    </location>
</feature>
<dbReference type="Gene3D" id="2.70.98.10">
    <property type="match status" value="1"/>
</dbReference>
<name>A0A067LAH2_JATCU</name>
<comment type="catalytic activity">
    <reaction evidence="1">
        <text>Endotype eliminative cleavage of L-alpha-rhamnopyranosyl-(1-&gt;4)-alpha-D-galactopyranosyluronic acid bonds of rhamnogalacturonan I domains in ramified hairy regions of pectin leaving L-rhamnopyranose at the reducing end and 4-deoxy-4,5-unsaturated D-galactopyranosyluronic acid at the non-reducing end.</text>
        <dbReference type="EC" id="4.2.2.23"/>
    </reaction>
</comment>
<evidence type="ECO:0000256" key="1">
    <source>
        <dbReference type="ARBA" id="ARBA00001324"/>
    </source>
</evidence>
<dbReference type="CDD" id="cd10316">
    <property type="entry name" value="RGL4_M"/>
    <property type="match status" value="1"/>
</dbReference>
<evidence type="ECO:0000256" key="2">
    <source>
        <dbReference type="ARBA" id="ARBA00004613"/>
    </source>
</evidence>
<dbReference type="GO" id="GO:0005975">
    <property type="term" value="P:carbohydrate metabolic process"/>
    <property type="evidence" value="ECO:0007669"/>
    <property type="project" value="InterPro"/>
</dbReference>
<dbReference type="InterPro" id="IPR029413">
    <property type="entry name" value="RG-lyase_II"/>
</dbReference>
<keyword evidence="7" id="KW-0456">Lyase</keyword>
<dbReference type="Pfam" id="PF14683">
    <property type="entry name" value="CBM-like"/>
    <property type="match status" value="1"/>
</dbReference>
<evidence type="ECO:0000256" key="8">
    <source>
        <dbReference type="SAM" id="SignalP"/>
    </source>
</evidence>
<dbReference type="GO" id="GO:0102210">
    <property type="term" value="F:rhamnogalacturonan endolyase activity"/>
    <property type="evidence" value="ECO:0007669"/>
    <property type="project" value="UniProtKB-EC"/>
</dbReference>
<dbReference type="Pfam" id="PF06045">
    <property type="entry name" value="Rhamnogal_lyase"/>
    <property type="match status" value="1"/>
</dbReference>
<evidence type="ECO:0000256" key="6">
    <source>
        <dbReference type="ARBA" id="ARBA00022729"/>
    </source>
</evidence>
<gene>
    <name evidence="11" type="ORF">JCGZ_15917</name>
</gene>
<dbReference type="InterPro" id="IPR010325">
    <property type="entry name" value="Rhamnogal_lyase"/>
</dbReference>
<dbReference type="EC" id="4.2.2.23" evidence="4"/>
<keyword evidence="5" id="KW-0964">Secreted</keyword>
<dbReference type="InterPro" id="IPR029411">
    <property type="entry name" value="RG-lyase_III"/>
</dbReference>
<feature type="chain" id="PRO_5001643643" description="rhamnogalacturonan endolyase" evidence="8">
    <location>
        <begin position="26"/>
        <end position="694"/>
    </location>
</feature>
<dbReference type="GO" id="GO:0030246">
    <property type="term" value="F:carbohydrate binding"/>
    <property type="evidence" value="ECO:0007669"/>
    <property type="project" value="InterPro"/>
</dbReference>
<dbReference type="OrthoDB" id="2130367at2759"/>
<dbReference type="Gene3D" id="2.60.120.260">
    <property type="entry name" value="Galactose-binding domain-like"/>
    <property type="match status" value="1"/>
</dbReference>
<dbReference type="InterPro" id="IPR011013">
    <property type="entry name" value="Gal_mutarotase_sf_dom"/>
</dbReference>
<evidence type="ECO:0000256" key="5">
    <source>
        <dbReference type="ARBA" id="ARBA00022525"/>
    </source>
</evidence>
<dbReference type="SUPFAM" id="SSF49785">
    <property type="entry name" value="Galactose-binding domain-like"/>
    <property type="match status" value="1"/>
</dbReference>
<comment type="subcellular location">
    <subcellularLocation>
        <location evidence="2">Secreted</location>
    </subcellularLocation>
</comment>
<keyword evidence="12" id="KW-1185">Reference proteome</keyword>
<accession>A0A067LAH2</accession>
<dbReference type="Pfam" id="PF14686">
    <property type="entry name" value="fn3_3"/>
    <property type="match status" value="1"/>
</dbReference>
<dbReference type="CDD" id="cd10317">
    <property type="entry name" value="RGL4_C"/>
    <property type="match status" value="1"/>
</dbReference>
<sequence length="694" mass="79563">MAFADKVLIISSLSFSLCFLELSASFSSLRYQNSYSHTDQEIPEAVRLQIQENYVETFLFNIFQVVLDNGFVQVTISLPEGFITGIQYNGINNLLEVLNEESDRGYWDLVWSDESTTRKKGNFDRMEGTNFKIVVQNEDQIELSFTRTWNSSLHGKLVPLNIDKRYVILGGSSGFYTYAIYEHSEEWPAFNLDNTRIAFKPRKDKFNYMAVADNRQRYMPSPDDRLVGRGQALAYPEAVMLVNPIEPEFKGEVDDKYEYSCESLDNGVHGWISTDSTVGFWLITPSIEFRSGGPRKQFLTSHVGPTTLSVFHSTHYAGAEMIISFRPNEPWKKVYGPVFVYLNAVPDKNNSLSLWEDAKKQMINEVQRWPYDFPHSEDFPSSDQRGNISGRLLVLDRQYRDVRDENIPANEAYVGLAPPGDIGSWQIESKGYQFWSKTDKDGQFTINNIRTGDYNIYAWVPGYIGDYKYDPVIKISPGSNICVGDLIYEPPRHGCTLWEIGIPDRSAVEFYIPDPDPKYVNKLYLNHSDRYRQYGLWERYTELYPDGDLVFTVGTSNYSKDWFFAQVTRKKENNTYEGTTWQIKFKQEAVDRSGIYKLRLALATANNANLQVRINDVNASSPLFSTGRIGKDNTIARHGIHGLYRLFNVDVPGAHLVEGINTIFLTQTADQSPFQGIMYDYIRFEGPPFSNTVK</sequence>
<dbReference type="SUPFAM" id="SSF49452">
    <property type="entry name" value="Starch-binding domain-like"/>
    <property type="match status" value="1"/>
</dbReference>
<evidence type="ECO:0000256" key="3">
    <source>
        <dbReference type="ARBA" id="ARBA00010418"/>
    </source>
</evidence>
<dbReference type="InterPro" id="IPR051850">
    <property type="entry name" value="Polysacch_Lyase_4"/>
</dbReference>
<dbReference type="SUPFAM" id="SSF74650">
    <property type="entry name" value="Galactose mutarotase-like"/>
    <property type="match status" value="1"/>
</dbReference>
<organism evidence="11 12">
    <name type="scientific">Jatropha curcas</name>
    <name type="common">Barbados nut</name>
    <dbReference type="NCBI Taxonomy" id="180498"/>
    <lineage>
        <taxon>Eukaryota</taxon>
        <taxon>Viridiplantae</taxon>
        <taxon>Streptophyta</taxon>
        <taxon>Embryophyta</taxon>
        <taxon>Tracheophyta</taxon>
        <taxon>Spermatophyta</taxon>
        <taxon>Magnoliopsida</taxon>
        <taxon>eudicotyledons</taxon>
        <taxon>Gunneridae</taxon>
        <taxon>Pentapetalae</taxon>
        <taxon>rosids</taxon>
        <taxon>fabids</taxon>
        <taxon>Malpighiales</taxon>
        <taxon>Euphorbiaceae</taxon>
        <taxon>Crotonoideae</taxon>
        <taxon>Jatropheae</taxon>
        <taxon>Jatropha</taxon>
    </lineage>
</organism>
<dbReference type="GO" id="GO:0005576">
    <property type="term" value="C:extracellular region"/>
    <property type="evidence" value="ECO:0007669"/>
    <property type="project" value="UniProtKB-SubCell"/>
</dbReference>
<comment type="similarity">
    <text evidence="3">Belongs to the polysaccharide lyase 4 family.</text>
</comment>
<keyword evidence="6 8" id="KW-0732">Signal</keyword>
<evidence type="ECO:0000259" key="10">
    <source>
        <dbReference type="Pfam" id="PF14686"/>
    </source>
</evidence>